<dbReference type="AlphaFoldDB" id="A0A1G2FZC8"/>
<dbReference type="NCBIfam" id="TIGR00447">
    <property type="entry name" value="pth"/>
    <property type="match status" value="1"/>
</dbReference>
<dbReference type="EMBL" id="MHNK01000019">
    <property type="protein sequence ID" value="OGZ43197.1"/>
    <property type="molecule type" value="Genomic_DNA"/>
</dbReference>
<keyword evidence="2" id="KW-0378">Hydrolase</keyword>
<dbReference type="STRING" id="1802114.A2719_00670"/>
<keyword evidence="1" id="KW-0820">tRNA-binding</keyword>
<sequence>MKSSSAHNYLILGLGNPGKEYEYTRHNAGRNAVLMFIKNGDFSPCEENKKLQASVSEGTIGKKHIQAILPETFMNKSGITAKNLKLKNKKQIAESVVVVHDDLDLPIGTIKIVKNRGSAGHKGVESVMRALGTRDFTRIRIGIAKPAHLKKSQSEETVLKTVIGKVSPDDTNLLKKGIKKAASALRTIAESGVERAMNEWN</sequence>
<dbReference type="InterPro" id="IPR036416">
    <property type="entry name" value="Pept_tRNA_hydro_sf"/>
</dbReference>
<evidence type="ECO:0000256" key="3">
    <source>
        <dbReference type="ARBA" id="ARBA00022884"/>
    </source>
</evidence>
<evidence type="ECO:0000256" key="2">
    <source>
        <dbReference type="ARBA" id="ARBA00022801"/>
    </source>
</evidence>
<proteinExistence type="predicted"/>
<dbReference type="GO" id="GO:0004045">
    <property type="term" value="F:peptidyl-tRNA hydrolase activity"/>
    <property type="evidence" value="ECO:0007669"/>
    <property type="project" value="InterPro"/>
</dbReference>
<dbReference type="InterPro" id="IPR001328">
    <property type="entry name" value="Pept_tRNA_hydro"/>
</dbReference>
<protein>
    <recommendedName>
        <fullName evidence="6">Peptidyl-tRNA hydrolase</fullName>
    </recommendedName>
</protein>
<dbReference type="GO" id="GO:0000049">
    <property type="term" value="F:tRNA binding"/>
    <property type="evidence" value="ECO:0007669"/>
    <property type="project" value="UniProtKB-KW"/>
</dbReference>
<comment type="caution">
    <text evidence="4">The sequence shown here is derived from an EMBL/GenBank/DDBJ whole genome shotgun (WGS) entry which is preliminary data.</text>
</comment>
<dbReference type="Proteomes" id="UP000177480">
    <property type="component" value="Unassembled WGS sequence"/>
</dbReference>
<reference evidence="4 5" key="1">
    <citation type="journal article" date="2016" name="Nat. Commun.">
        <title>Thousands of microbial genomes shed light on interconnected biogeochemical processes in an aquifer system.</title>
        <authorList>
            <person name="Anantharaman K."/>
            <person name="Brown C.T."/>
            <person name="Hug L.A."/>
            <person name="Sharon I."/>
            <person name="Castelle C.J."/>
            <person name="Probst A.J."/>
            <person name="Thomas B.C."/>
            <person name="Singh A."/>
            <person name="Wilkins M.J."/>
            <person name="Karaoz U."/>
            <person name="Brodie E.L."/>
            <person name="Williams K.H."/>
            <person name="Hubbard S.S."/>
            <person name="Banfield J.F."/>
        </authorList>
    </citation>
    <scope>NUCLEOTIDE SEQUENCE [LARGE SCALE GENOMIC DNA]</scope>
</reference>
<accession>A0A1G2FZC8</accession>
<dbReference type="PANTHER" id="PTHR17224">
    <property type="entry name" value="PEPTIDYL-TRNA HYDROLASE"/>
    <property type="match status" value="1"/>
</dbReference>
<evidence type="ECO:0008006" key="6">
    <source>
        <dbReference type="Google" id="ProtNLM"/>
    </source>
</evidence>
<dbReference type="Gene3D" id="3.40.50.1470">
    <property type="entry name" value="Peptidyl-tRNA hydrolase"/>
    <property type="match status" value="1"/>
</dbReference>
<name>A0A1G2FZC8_9BACT</name>
<dbReference type="SUPFAM" id="SSF53178">
    <property type="entry name" value="Peptidyl-tRNA hydrolase-like"/>
    <property type="match status" value="1"/>
</dbReference>
<evidence type="ECO:0000256" key="1">
    <source>
        <dbReference type="ARBA" id="ARBA00022555"/>
    </source>
</evidence>
<dbReference type="PANTHER" id="PTHR17224:SF1">
    <property type="entry name" value="PEPTIDYL-TRNA HYDROLASE"/>
    <property type="match status" value="1"/>
</dbReference>
<dbReference type="Pfam" id="PF01195">
    <property type="entry name" value="Pept_tRNA_hydro"/>
    <property type="match status" value="1"/>
</dbReference>
<organism evidence="4 5">
    <name type="scientific">Candidatus Ryanbacteria bacterium RIFCSPHIGHO2_01_FULL_45_22</name>
    <dbReference type="NCBI Taxonomy" id="1802114"/>
    <lineage>
        <taxon>Bacteria</taxon>
        <taxon>Candidatus Ryaniibacteriota</taxon>
    </lineage>
</organism>
<evidence type="ECO:0000313" key="4">
    <source>
        <dbReference type="EMBL" id="OGZ43197.1"/>
    </source>
</evidence>
<gene>
    <name evidence="4" type="ORF">A2719_00670</name>
</gene>
<evidence type="ECO:0000313" key="5">
    <source>
        <dbReference type="Proteomes" id="UP000177480"/>
    </source>
</evidence>
<keyword evidence="3" id="KW-0694">RNA-binding</keyword>